<feature type="domain" description="Helicase ATP-binding" evidence="16">
    <location>
        <begin position="284"/>
        <end position="445"/>
    </location>
</feature>
<dbReference type="Pfam" id="PF17191">
    <property type="entry name" value="RecG_wedge"/>
    <property type="match status" value="1"/>
</dbReference>
<evidence type="ECO:0000259" key="17">
    <source>
        <dbReference type="PROSITE" id="PS51194"/>
    </source>
</evidence>
<comment type="function">
    <text evidence="15">Plays a critical role in recombination and DNA repair. Helps process Holliday junction intermediates to mature products by catalyzing branch migration. Has replication fork regression activity, unwinds stalled or blocked replication forks to make a HJ that can be resolved. Has a DNA unwinding activity characteristic of a DNA helicase with 3'-5' polarity.</text>
</comment>
<dbReference type="NCBIfam" id="NF008165">
    <property type="entry name" value="PRK10917.1-3"/>
    <property type="match status" value="1"/>
</dbReference>
<keyword evidence="8" id="KW-0238">DNA-binding</keyword>
<dbReference type="SMART" id="SM00490">
    <property type="entry name" value="HELICc"/>
    <property type="match status" value="1"/>
</dbReference>
<comment type="caution">
    <text evidence="18">The sequence shown here is derived from an EMBL/GenBank/DDBJ whole genome shotgun (WGS) entry which is preliminary data.</text>
</comment>
<evidence type="ECO:0000256" key="2">
    <source>
        <dbReference type="ARBA" id="ARBA00017846"/>
    </source>
</evidence>
<dbReference type="Pfam" id="PF00270">
    <property type="entry name" value="DEAD"/>
    <property type="match status" value="1"/>
</dbReference>
<evidence type="ECO:0000256" key="6">
    <source>
        <dbReference type="ARBA" id="ARBA00022806"/>
    </source>
</evidence>
<dbReference type="InterPro" id="IPR011545">
    <property type="entry name" value="DEAD/DEAH_box_helicase_dom"/>
</dbReference>
<dbReference type="PANTHER" id="PTHR47964">
    <property type="entry name" value="ATP-DEPENDENT DNA HELICASE HOMOLOG RECG, CHLOROPLASTIC"/>
    <property type="match status" value="1"/>
</dbReference>
<evidence type="ECO:0000256" key="10">
    <source>
        <dbReference type="ARBA" id="ARBA00023204"/>
    </source>
</evidence>
<dbReference type="InterPro" id="IPR004609">
    <property type="entry name" value="ATP-dep_DNA_helicase_RecG"/>
</dbReference>
<dbReference type="EC" id="5.6.2.4" evidence="13 15"/>
<evidence type="ECO:0000256" key="5">
    <source>
        <dbReference type="ARBA" id="ARBA00022801"/>
    </source>
</evidence>
<dbReference type="Gene3D" id="2.40.50.140">
    <property type="entry name" value="Nucleic acid-binding proteins"/>
    <property type="match status" value="1"/>
</dbReference>
<evidence type="ECO:0000256" key="9">
    <source>
        <dbReference type="ARBA" id="ARBA00023172"/>
    </source>
</evidence>
<evidence type="ECO:0000256" key="15">
    <source>
        <dbReference type="RuleBase" id="RU363016"/>
    </source>
</evidence>
<keyword evidence="3 15" id="KW-0547">Nucleotide-binding</keyword>
<dbReference type="CDD" id="cd04488">
    <property type="entry name" value="RecG_wedge_OBF"/>
    <property type="match status" value="1"/>
</dbReference>
<evidence type="ECO:0000256" key="7">
    <source>
        <dbReference type="ARBA" id="ARBA00022840"/>
    </source>
</evidence>
<evidence type="ECO:0000256" key="4">
    <source>
        <dbReference type="ARBA" id="ARBA00022763"/>
    </source>
</evidence>
<reference evidence="18 19" key="1">
    <citation type="submission" date="2024-08" db="EMBL/GenBank/DDBJ databases">
        <authorList>
            <person name="Arias E."/>
        </authorList>
    </citation>
    <scope>NUCLEOTIDE SEQUENCE [LARGE SCALE GENOMIC DNA]</scope>
    <source>
        <strain evidence="18 19">FAM 24106</strain>
    </source>
</reference>
<keyword evidence="4 15" id="KW-0227">DNA damage</keyword>
<dbReference type="NCBIfam" id="TIGR00643">
    <property type="entry name" value="recG"/>
    <property type="match status" value="1"/>
</dbReference>
<keyword evidence="7 15" id="KW-0067">ATP-binding</keyword>
<dbReference type="PROSITE" id="PS51194">
    <property type="entry name" value="HELICASE_CTER"/>
    <property type="match status" value="1"/>
</dbReference>
<dbReference type="RefSeq" id="WP_407142301.1">
    <property type="nucleotide sequence ID" value="NZ_JBGQQI010000025.1"/>
</dbReference>
<dbReference type="PANTHER" id="PTHR47964:SF1">
    <property type="entry name" value="ATP-DEPENDENT DNA HELICASE HOMOLOG RECG, CHLOROPLASTIC"/>
    <property type="match status" value="1"/>
</dbReference>
<keyword evidence="9 15" id="KW-0233">DNA recombination</keyword>
<dbReference type="NCBIfam" id="NF008168">
    <property type="entry name" value="PRK10917.2-2"/>
    <property type="match status" value="1"/>
</dbReference>
<dbReference type="Gene3D" id="3.40.50.300">
    <property type="entry name" value="P-loop containing nucleotide triphosphate hydrolases"/>
    <property type="match status" value="2"/>
</dbReference>
<dbReference type="EMBL" id="JBGQQK010000008">
    <property type="protein sequence ID" value="MFL2102388.1"/>
    <property type="molecule type" value="Genomic_DNA"/>
</dbReference>
<dbReference type="InterPro" id="IPR045562">
    <property type="entry name" value="RecG_dom3_C"/>
</dbReference>
<dbReference type="InterPro" id="IPR001650">
    <property type="entry name" value="Helicase_C-like"/>
</dbReference>
<dbReference type="SUPFAM" id="SSF50249">
    <property type="entry name" value="Nucleic acid-binding proteins"/>
    <property type="match status" value="1"/>
</dbReference>
<feature type="domain" description="Helicase C-terminal" evidence="17">
    <location>
        <begin position="464"/>
        <end position="624"/>
    </location>
</feature>
<dbReference type="SUPFAM" id="SSF52540">
    <property type="entry name" value="P-loop containing nucleoside triphosphate hydrolases"/>
    <property type="match status" value="2"/>
</dbReference>
<dbReference type="InterPro" id="IPR033454">
    <property type="entry name" value="RecG_wedge"/>
</dbReference>
<dbReference type="InterPro" id="IPR012340">
    <property type="entry name" value="NA-bd_OB-fold"/>
</dbReference>
<evidence type="ECO:0000256" key="14">
    <source>
        <dbReference type="ARBA" id="ARBA00048988"/>
    </source>
</evidence>
<keyword evidence="5 15" id="KW-0378">Hydrolase</keyword>
<evidence type="ECO:0000256" key="12">
    <source>
        <dbReference type="ARBA" id="ARBA00034617"/>
    </source>
</evidence>
<evidence type="ECO:0000256" key="1">
    <source>
        <dbReference type="ARBA" id="ARBA00007504"/>
    </source>
</evidence>
<dbReference type="GO" id="GO:0003678">
    <property type="term" value="F:DNA helicase activity"/>
    <property type="evidence" value="ECO:0007669"/>
    <property type="project" value="UniProtKB-EC"/>
</dbReference>
<comment type="catalytic activity">
    <reaction evidence="14 15">
        <text>ATP + H2O = ADP + phosphate + H(+)</text>
        <dbReference type="Rhea" id="RHEA:13065"/>
        <dbReference type="ChEBI" id="CHEBI:15377"/>
        <dbReference type="ChEBI" id="CHEBI:15378"/>
        <dbReference type="ChEBI" id="CHEBI:30616"/>
        <dbReference type="ChEBI" id="CHEBI:43474"/>
        <dbReference type="ChEBI" id="CHEBI:456216"/>
        <dbReference type="EC" id="5.6.2.4"/>
    </reaction>
</comment>
<protein>
    <recommendedName>
        <fullName evidence="2 15">ATP-dependent DNA helicase RecG</fullName>
        <ecNumber evidence="13 15">5.6.2.4</ecNumber>
    </recommendedName>
</protein>
<dbReference type="CDD" id="cd17992">
    <property type="entry name" value="DEXHc_RecG"/>
    <property type="match status" value="1"/>
</dbReference>
<evidence type="ECO:0000256" key="13">
    <source>
        <dbReference type="ARBA" id="ARBA00034808"/>
    </source>
</evidence>
<dbReference type="InterPro" id="IPR027417">
    <property type="entry name" value="P-loop_NTPase"/>
</dbReference>
<accession>A0ABW8UN03</accession>
<name>A0ABW8UN03_9LACT</name>
<evidence type="ECO:0000313" key="18">
    <source>
        <dbReference type="EMBL" id="MFL2102388.1"/>
    </source>
</evidence>
<evidence type="ECO:0000256" key="8">
    <source>
        <dbReference type="ARBA" id="ARBA00023125"/>
    </source>
</evidence>
<gene>
    <name evidence="18" type="primary">recG</name>
    <name evidence="18" type="ORF">ACEN37_03885</name>
</gene>
<keyword evidence="6 15" id="KW-0347">Helicase</keyword>
<sequence>MQSNRERRRLVMTEKSIYDSITTLSGVGSKRVIALKELGIETVYDLLTYYPFRYEDLTVKSIEEIEDKEKVVLRGPLISDPVVNHFGRGKNRLAFRMNVEHVIVPVTFFNQAYLKKQLHAGEEVAIFGKWDALKMQLSGIKILSSTLSDKEENKEPVYHTSKHIKQATLVKLIKQSWDNYYDYIPEMIPAGIRKKYDLVSHKESIRMMHFPKEENDMEQARRAIIFLEFFIYQLQMLWLRKQHKMLDRGNKVDYKVDLLRSFFKSLPYELTRSQKKVVNEICKDLKLPIQMYRLLQGDVGSGKTVVAAAAIFAAWTAGLQSTLMAPTEILATQHMESLSEMFESKGLKVELLTGSTKIAKRREILEHLATGRIHALIGTHALIQEDVEFNKLGLVITDEQHRFGVNQRKTLREKGNHPDVLFMTATPIPRTLAISAFGEMDVSVIDELPPGREPVATHWIRPKQFTQMLPFMNKELSNGSQVYVISPLIEESELMDLQNATDLYRTYAAQFESKYKVGLLHGKMTNTEKESIMEQFKRNEVQILVSTTVIEVGVNVPNATLMIIHDADRFGLAQLHQLRGRVGRGKKESYCILIADPKGETGAQRMEILTQTNDGFELSEKDLEMRGPGEIFGKKQSGLPDFKVADIVEDFHILESARNEAAQILATTDFFESKEYALIRKEVGIDEQARYAFLD</sequence>
<dbReference type="Pfam" id="PF19833">
    <property type="entry name" value="RecG_dom3_C"/>
    <property type="match status" value="1"/>
</dbReference>
<evidence type="ECO:0000256" key="11">
    <source>
        <dbReference type="ARBA" id="ARBA00023235"/>
    </source>
</evidence>
<evidence type="ECO:0000313" key="19">
    <source>
        <dbReference type="Proteomes" id="UP001625374"/>
    </source>
</evidence>
<dbReference type="Pfam" id="PF00271">
    <property type="entry name" value="Helicase_C"/>
    <property type="match status" value="1"/>
</dbReference>
<keyword evidence="19" id="KW-1185">Reference proteome</keyword>
<dbReference type="InterPro" id="IPR014001">
    <property type="entry name" value="Helicase_ATP-bd"/>
</dbReference>
<keyword evidence="10 15" id="KW-0234">DNA repair</keyword>
<dbReference type="InterPro" id="IPR047112">
    <property type="entry name" value="RecG/Mfd"/>
</dbReference>
<keyword evidence="11" id="KW-0413">Isomerase</keyword>
<evidence type="ECO:0000259" key="16">
    <source>
        <dbReference type="PROSITE" id="PS51192"/>
    </source>
</evidence>
<dbReference type="Proteomes" id="UP001625374">
    <property type="component" value="Unassembled WGS sequence"/>
</dbReference>
<organism evidence="18 19">
    <name type="scientific">Marinilactibacillus psychrotolerans</name>
    <dbReference type="NCBI Taxonomy" id="191770"/>
    <lineage>
        <taxon>Bacteria</taxon>
        <taxon>Bacillati</taxon>
        <taxon>Bacillota</taxon>
        <taxon>Bacilli</taxon>
        <taxon>Lactobacillales</taxon>
        <taxon>Carnobacteriaceae</taxon>
        <taxon>Marinilactibacillus</taxon>
    </lineage>
</organism>
<dbReference type="GO" id="GO:0016787">
    <property type="term" value="F:hydrolase activity"/>
    <property type="evidence" value="ECO:0007669"/>
    <property type="project" value="UniProtKB-KW"/>
</dbReference>
<evidence type="ECO:0000256" key="3">
    <source>
        <dbReference type="ARBA" id="ARBA00022741"/>
    </source>
</evidence>
<proteinExistence type="inferred from homology"/>
<dbReference type="SMART" id="SM00487">
    <property type="entry name" value="DEXDc"/>
    <property type="match status" value="1"/>
</dbReference>
<dbReference type="PROSITE" id="PS51192">
    <property type="entry name" value="HELICASE_ATP_BIND_1"/>
    <property type="match status" value="1"/>
</dbReference>
<comment type="similarity">
    <text evidence="1 15">Belongs to the helicase family. RecG subfamily.</text>
</comment>
<comment type="catalytic activity">
    <reaction evidence="12 15">
        <text>Couples ATP hydrolysis with the unwinding of duplex DNA by translocating in the 3'-5' direction.</text>
        <dbReference type="EC" id="5.6.2.4"/>
    </reaction>
</comment>